<name>A0A6J5Q7B0_9CAUD</name>
<protein>
    <submittedName>
        <fullName evidence="1">Uncharacterized protein</fullName>
    </submittedName>
</protein>
<dbReference type="EMBL" id="LR796988">
    <property type="protein sequence ID" value="CAB4180189.1"/>
    <property type="molecule type" value="Genomic_DNA"/>
</dbReference>
<organism evidence="1">
    <name type="scientific">uncultured Caudovirales phage</name>
    <dbReference type="NCBI Taxonomy" id="2100421"/>
    <lineage>
        <taxon>Viruses</taxon>
        <taxon>Duplodnaviria</taxon>
        <taxon>Heunggongvirae</taxon>
        <taxon>Uroviricota</taxon>
        <taxon>Caudoviricetes</taxon>
        <taxon>Peduoviridae</taxon>
        <taxon>Maltschvirus</taxon>
        <taxon>Maltschvirus maltsch</taxon>
    </lineage>
</organism>
<accession>A0A6J5Q7B0</accession>
<reference evidence="1" key="1">
    <citation type="submission" date="2020-05" db="EMBL/GenBank/DDBJ databases">
        <authorList>
            <person name="Chiriac C."/>
            <person name="Salcher M."/>
            <person name="Ghai R."/>
            <person name="Kavagutti S V."/>
        </authorList>
    </citation>
    <scope>NUCLEOTIDE SEQUENCE</scope>
</reference>
<evidence type="ECO:0000313" key="1">
    <source>
        <dbReference type="EMBL" id="CAB4180189.1"/>
    </source>
</evidence>
<sequence>MAEMSMSDGKGNEIIFERDGSISVPGITTLCDRCDNTRPSKDGQKIMDASGEVIMWFCFQCRLEAYIK</sequence>
<gene>
    <name evidence="1" type="ORF">UFOVP1038_17</name>
</gene>
<proteinExistence type="predicted"/>